<comment type="caution">
    <text evidence="8">The sequence shown here is derived from an EMBL/GenBank/DDBJ whole genome shotgun (WGS) entry which is preliminary data.</text>
</comment>
<dbReference type="GO" id="GO:0016491">
    <property type="term" value="F:oxidoreductase activity"/>
    <property type="evidence" value="ECO:0007669"/>
    <property type="project" value="UniProtKB-KW"/>
</dbReference>
<dbReference type="SUPFAM" id="SSF55424">
    <property type="entry name" value="FAD/NAD-linked reductases, dimerisation (C-terminal) domain"/>
    <property type="match status" value="1"/>
</dbReference>
<dbReference type="InterPro" id="IPR016156">
    <property type="entry name" value="FAD/NAD-linked_Rdtase_dimer_sf"/>
</dbReference>
<evidence type="ECO:0000313" key="9">
    <source>
        <dbReference type="Proteomes" id="UP000199318"/>
    </source>
</evidence>
<dbReference type="InterPro" id="IPR001455">
    <property type="entry name" value="TusA-like"/>
</dbReference>
<dbReference type="SUPFAM" id="SSF51905">
    <property type="entry name" value="FAD/NAD(P)-binding domain"/>
    <property type="match status" value="2"/>
</dbReference>
<keyword evidence="4" id="KW-0274">FAD</keyword>
<dbReference type="Pfam" id="PF01206">
    <property type="entry name" value="TusA"/>
    <property type="match status" value="1"/>
</dbReference>
<gene>
    <name evidence="8" type="ORF">SAMN05444126_11754</name>
</gene>
<dbReference type="Pfam" id="PF02852">
    <property type="entry name" value="Pyr_redox_dim"/>
    <property type="match status" value="1"/>
</dbReference>
<keyword evidence="3" id="KW-0285">Flavoprotein</keyword>
<dbReference type="PRINTS" id="PR00411">
    <property type="entry name" value="PNDRDTASEI"/>
</dbReference>
<evidence type="ECO:0000256" key="1">
    <source>
        <dbReference type="ARBA" id="ARBA00001974"/>
    </source>
</evidence>
<evidence type="ECO:0000256" key="4">
    <source>
        <dbReference type="ARBA" id="ARBA00022827"/>
    </source>
</evidence>
<dbReference type="Pfam" id="PF07992">
    <property type="entry name" value="Pyr_redox_2"/>
    <property type="match status" value="1"/>
</dbReference>
<evidence type="ECO:0000256" key="6">
    <source>
        <dbReference type="ARBA" id="ARBA00023284"/>
    </source>
</evidence>
<dbReference type="InterPro" id="IPR001763">
    <property type="entry name" value="Rhodanese-like_dom"/>
</dbReference>
<dbReference type="OrthoDB" id="9802028at2"/>
<evidence type="ECO:0000256" key="2">
    <source>
        <dbReference type="ARBA" id="ARBA00009130"/>
    </source>
</evidence>
<proteinExistence type="inferred from homology"/>
<dbReference type="InterPro" id="IPR036868">
    <property type="entry name" value="TusA-like_sf"/>
</dbReference>
<keyword evidence="9" id="KW-1185">Reference proteome</keyword>
<dbReference type="PRINTS" id="PR00368">
    <property type="entry name" value="FADPNR"/>
</dbReference>
<keyword evidence="5" id="KW-0560">Oxidoreductase</keyword>
<dbReference type="PANTHER" id="PTHR43429">
    <property type="entry name" value="PYRIDINE NUCLEOTIDE-DISULFIDE OXIDOREDUCTASE DOMAIN-CONTAINING"/>
    <property type="match status" value="1"/>
</dbReference>
<dbReference type="RefSeq" id="WP_093073422.1">
    <property type="nucleotide sequence ID" value="NZ_FOGV01000017.1"/>
</dbReference>
<dbReference type="InterPro" id="IPR036873">
    <property type="entry name" value="Rhodanese-like_dom_sf"/>
</dbReference>
<dbReference type="NCBIfam" id="NF010037">
    <property type="entry name" value="PRK13512.1"/>
    <property type="match status" value="1"/>
</dbReference>
<dbReference type="InterPro" id="IPR050260">
    <property type="entry name" value="FAD-bd_OxRdtase"/>
</dbReference>
<reference evidence="9" key="1">
    <citation type="submission" date="2016-10" db="EMBL/GenBank/DDBJ databases">
        <authorList>
            <person name="de Groot N.N."/>
        </authorList>
    </citation>
    <scope>NUCLEOTIDE SEQUENCE [LARGE SCALE GENOMIC DNA]</scope>
    <source>
        <strain evidence="9">10nlg</strain>
    </source>
</reference>
<dbReference type="Gene3D" id="3.30.110.40">
    <property type="entry name" value="TusA-like domain"/>
    <property type="match status" value="1"/>
</dbReference>
<dbReference type="CDD" id="cd01524">
    <property type="entry name" value="RHOD_Pyr_redox"/>
    <property type="match status" value="1"/>
</dbReference>
<name>A0A1H9V2C6_9BACI</name>
<organism evidence="8 9">
    <name type="scientific">Salisediminibacterium halotolerans</name>
    <dbReference type="NCBI Taxonomy" id="517425"/>
    <lineage>
        <taxon>Bacteria</taxon>
        <taxon>Bacillati</taxon>
        <taxon>Bacillota</taxon>
        <taxon>Bacilli</taxon>
        <taxon>Bacillales</taxon>
        <taxon>Bacillaceae</taxon>
        <taxon>Salisediminibacterium</taxon>
    </lineage>
</organism>
<dbReference type="SUPFAM" id="SSF52821">
    <property type="entry name" value="Rhodanese/Cell cycle control phosphatase"/>
    <property type="match status" value="1"/>
</dbReference>
<evidence type="ECO:0000313" key="8">
    <source>
        <dbReference type="EMBL" id="SES15855.1"/>
    </source>
</evidence>
<dbReference type="PANTHER" id="PTHR43429:SF1">
    <property type="entry name" value="NAD(P)H SULFUR OXIDOREDUCTASE (COA-DEPENDENT)"/>
    <property type="match status" value="1"/>
</dbReference>
<dbReference type="Gene3D" id="3.40.250.10">
    <property type="entry name" value="Rhodanese-like domain"/>
    <property type="match status" value="1"/>
</dbReference>
<dbReference type="AlphaFoldDB" id="A0A1H9V2C6"/>
<keyword evidence="6" id="KW-0676">Redox-active center</keyword>
<comment type="cofactor">
    <cofactor evidence="1">
        <name>FAD</name>
        <dbReference type="ChEBI" id="CHEBI:57692"/>
    </cofactor>
</comment>
<comment type="similarity">
    <text evidence="2">Belongs to the class-III pyridine nucleotide-disulfide oxidoreductase family.</text>
</comment>
<accession>A0A1H9V2C6</accession>
<dbReference type="InterPro" id="IPR004099">
    <property type="entry name" value="Pyr_nucl-diS_OxRdtase_dimer"/>
</dbReference>
<dbReference type="InterPro" id="IPR036188">
    <property type="entry name" value="FAD/NAD-bd_sf"/>
</dbReference>
<sequence>MSKKIIIVGGVAGGATAAARLRRIDETSDIVMFEKGEHISFANCGLPYYIGGTIDDREKLLVQTVEGMSRKFNLDIRNLTEVTAINRNEKTVTVKRVQTGETYTEAYDELILSPGARPIVPLIPGLNEAKQLFTLRNVPDTDQIKAWVDGRNPQKAVVIGGGFIGLEMAENLHDLGIEVTVVEMADQVMASLDYEMASIVHEHIRTKANLILNDGVKSFEHEGSQIQLQSGETLTSDLTILSIGVQPENELAKNAGLAIGDRGGIVVNDYMQTDDPHVYAIGDAVEVKDYNQKTPTMVPLAWPANRQGRIVADTIYGKKTRYKGTLGTSIAKVFDYTAAATGNNEKTLKKLGVPYKAVHVHPASHAGYYPGGSPVSLKMTFDPEDGRIFGVQGVGMDGVDKRIDVLATAIKGGLTVFDLPELELAYAPPYGSAKDPVNMLGYVASHVADGDLTIVHHDEIDQIVADGGFLVDVRDPLEVEMGAIPGSVNIPLDEIRDRISEFPDDQPVYITCQVGLRGYLATRILEQHGKETVNLSGGYKTYACVNNDCSPSSLEEAPESEENGADFAAYQHQQADQTIDATGLSCPGPIMNLHKAVKGMDEGQTVKITVTDPGFIRDVDAWCKSTGHTLIEKSNEKNNIYAVVAKGTAEKV</sequence>
<dbReference type="Gene3D" id="3.50.50.60">
    <property type="entry name" value="FAD/NAD(P)-binding domain"/>
    <property type="match status" value="2"/>
</dbReference>
<feature type="domain" description="Rhodanese" evidence="7">
    <location>
        <begin position="464"/>
        <end position="550"/>
    </location>
</feature>
<dbReference type="STRING" id="1464123.SAMN05444126_11754"/>
<evidence type="ECO:0000256" key="5">
    <source>
        <dbReference type="ARBA" id="ARBA00023002"/>
    </source>
</evidence>
<dbReference type="EMBL" id="FOGV01000017">
    <property type="protein sequence ID" value="SES15855.1"/>
    <property type="molecule type" value="Genomic_DNA"/>
</dbReference>
<protein>
    <submittedName>
        <fullName evidence="8">CoA-disulfide reductase</fullName>
    </submittedName>
</protein>
<dbReference type="PROSITE" id="PS50206">
    <property type="entry name" value="RHODANESE_3"/>
    <property type="match status" value="1"/>
</dbReference>
<evidence type="ECO:0000256" key="3">
    <source>
        <dbReference type="ARBA" id="ARBA00022630"/>
    </source>
</evidence>
<dbReference type="Pfam" id="PF00581">
    <property type="entry name" value="Rhodanese"/>
    <property type="match status" value="1"/>
</dbReference>
<dbReference type="SUPFAM" id="SSF64307">
    <property type="entry name" value="SirA-like"/>
    <property type="match status" value="1"/>
</dbReference>
<dbReference type="SMART" id="SM00450">
    <property type="entry name" value="RHOD"/>
    <property type="match status" value="1"/>
</dbReference>
<evidence type="ECO:0000259" key="7">
    <source>
        <dbReference type="PROSITE" id="PS50206"/>
    </source>
</evidence>
<dbReference type="Proteomes" id="UP000199318">
    <property type="component" value="Unassembled WGS sequence"/>
</dbReference>
<dbReference type="PROSITE" id="PS01148">
    <property type="entry name" value="UPF0033"/>
    <property type="match status" value="1"/>
</dbReference>
<dbReference type="InterPro" id="IPR023753">
    <property type="entry name" value="FAD/NAD-binding_dom"/>
</dbReference>